<dbReference type="PROSITE" id="PS50853">
    <property type="entry name" value="FN3"/>
    <property type="match status" value="3"/>
</dbReference>
<keyword evidence="3" id="KW-0732">Signal</keyword>
<dbReference type="InterPro" id="IPR013783">
    <property type="entry name" value="Ig-like_fold"/>
</dbReference>
<dbReference type="FunFam" id="2.60.40.10:FF:000135">
    <property type="entry name" value="Titin a"/>
    <property type="match status" value="1"/>
</dbReference>
<dbReference type="PANTHER" id="PTHR14340">
    <property type="entry name" value="MICROFIBRIL-ASSOCIATED GLYCOPROTEIN 3"/>
    <property type="match status" value="1"/>
</dbReference>
<feature type="domain" description="Fibronectin type-III" evidence="4">
    <location>
        <begin position="29"/>
        <end position="124"/>
    </location>
</feature>
<feature type="domain" description="Fibronectin type-III" evidence="4">
    <location>
        <begin position="129"/>
        <end position="212"/>
    </location>
</feature>
<dbReference type="SUPFAM" id="SSF49265">
    <property type="entry name" value="Fibronectin type III"/>
    <property type="match status" value="2"/>
</dbReference>
<dbReference type="SMART" id="SM00060">
    <property type="entry name" value="FN3"/>
    <property type="match status" value="3"/>
</dbReference>
<evidence type="ECO:0000256" key="1">
    <source>
        <dbReference type="ARBA" id="ARBA00022737"/>
    </source>
</evidence>
<keyword evidence="2" id="KW-0393">Immunoglobulin domain</keyword>
<organism evidence="5">
    <name type="scientific">Pundamilia nyererei</name>
    <dbReference type="NCBI Taxonomy" id="303518"/>
    <lineage>
        <taxon>Eukaryota</taxon>
        <taxon>Metazoa</taxon>
        <taxon>Chordata</taxon>
        <taxon>Craniata</taxon>
        <taxon>Vertebrata</taxon>
        <taxon>Euteleostomi</taxon>
        <taxon>Actinopterygii</taxon>
        <taxon>Neopterygii</taxon>
        <taxon>Teleostei</taxon>
        <taxon>Neoteleostei</taxon>
        <taxon>Acanthomorphata</taxon>
        <taxon>Ovalentaria</taxon>
        <taxon>Cichlomorphae</taxon>
        <taxon>Cichliformes</taxon>
        <taxon>Cichlidae</taxon>
        <taxon>African cichlids</taxon>
        <taxon>Pseudocrenilabrinae</taxon>
        <taxon>Haplochromini</taxon>
        <taxon>Pundamilia</taxon>
    </lineage>
</organism>
<dbReference type="Ensembl" id="ENSPNYT00000031728.1">
    <property type="protein sequence ID" value="ENSPNYP00000030979.1"/>
    <property type="gene ID" value="ENSPNYG00000023349.1"/>
</dbReference>
<dbReference type="GeneTree" id="ENSGT01150000286978"/>
<dbReference type="STRING" id="303518.ENSPNYP00000030979"/>
<dbReference type="Pfam" id="PF00041">
    <property type="entry name" value="fn3"/>
    <property type="match status" value="3"/>
</dbReference>
<feature type="domain" description="Fibronectin type-III" evidence="4">
    <location>
        <begin position="215"/>
        <end position="312"/>
    </location>
</feature>
<keyword evidence="1" id="KW-0677">Repeat</keyword>
<evidence type="ECO:0000256" key="2">
    <source>
        <dbReference type="ARBA" id="ARBA00023319"/>
    </source>
</evidence>
<dbReference type="CDD" id="cd00063">
    <property type="entry name" value="FN3"/>
    <property type="match status" value="3"/>
</dbReference>
<dbReference type="Gene3D" id="2.60.40.10">
    <property type="entry name" value="Immunoglobulins"/>
    <property type="match status" value="3"/>
</dbReference>
<proteinExistence type="predicted"/>
<dbReference type="InterPro" id="IPR003961">
    <property type="entry name" value="FN3_dom"/>
</dbReference>
<sequence>MTGLVIESVALVFFLPPTIAKHMFNPPGPPGLPECSDITENAVTVSWSLPDYDGGSPISGYVVERREMTGKWIRVNKTPVLDLRYRVSGLFEGNTYEFRVFAENIAGISEPSLTSDPIKATRAITKPGPPGNLKLKDWSKSHADICWTKPTRDGGSPILGYVIEAQKSGTAQWDRINKDLVKMCAYRVPGLIEGLEYRLRIRATNKVGDSEPKDEPFNCRINKTNKDCMFVAWDKPESDGGSPITGYYIERKERNSLLWVKANDTVVRSTEYPCAGLIEGLEYTFRVSAINRAGQGKPSKKTDFFTARTPVGKYNWLHIRLE</sequence>
<feature type="chain" id="PRO_5017434437" description="Fibronectin type-III domain-containing protein" evidence="3">
    <location>
        <begin position="21"/>
        <end position="322"/>
    </location>
</feature>
<accession>A0A3B4H957</accession>
<evidence type="ECO:0000256" key="3">
    <source>
        <dbReference type="SAM" id="SignalP"/>
    </source>
</evidence>
<dbReference type="AlphaFoldDB" id="A0A3B4H957"/>
<reference evidence="5" key="1">
    <citation type="submission" date="2023-09" db="UniProtKB">
        <authorList>
            <consortium name="Ensembl"/>
        </authorList>
    </citation>
    <scope>IDENTIFICATION</scope>
</reference>
<protein>
    <recommendedName>
        <fullName evidence="4">Fibronectin type-III domain-containing protein</fullName>
    </recommendedName>
</protein>
<dbReference type="PRINTS" id="PR00014">
    <property type="entry name" value="FNTYPEIII"/>
</dbReference>
<dbReference type="InterPro" id="IPR036116">
    <property type="entry name" value="FN3_sf"/>
</dbReference>
<evidence type="ECO:0000313" key="5">
    <source>
        <dbReference type="Ensembl" id="ENSPNYP00000030979.1"/>
    </source>
</evidence>
<evidence type="ECO:0000259" key="4">
    <source>
        <dbReference type="PROSITE" id="PS50853"/>
    </source>
</evidence>
<dbReference type="FunFam" id="2.60.40.10:FF:000034">
    <property type="entry name" value="Titin isoform A"/>
    <property type="match status" value="2"/>
</dbReference>
<name>A0A3B4H957_9CICH</name>
<dbReference type="PANTHER" id="PTHR14340:SF13">
    <property type="entry name" value="TITIN"/>
    <property type="match status" value="1"/>
</dbReference>
<feature type="signal peptide" evidence="3">
    <location>
        <begin position="1"/>
        <end position="20"/>
    </location>
</feature>